<name>A0A0E4G1H6_9CAUD</name>
<evidence type="ECO:0000313" key="2">
    <source>
        <dbReference type="Proteomes" id="UP000223273"/>
    </source>
</evidence>
<accession>A0A0E4G1H6</accession>
<dbReference type="EMBL" id="HF937074">
    <property type="protein sequence ID" value="CCW03261.1"/>
    <property type="molecule type" value="Genomic_DNA"/>
</dbReference>
<protein>
    <submittedName>
        <fullName evidence="1">Putative phage collar protein (Head-tail connector)</fullName>
    </submittedName>
</protein>
<dbReference type="Pfam" id="PF05352">
    <property type="entry name" value="Phage_connector"/>
    <property type="match status" value="1"/>
</dbReference>
<dbReference type="RefSeq" id="YP_009792352.1">
    <property type="nucleotide sequence ID" value="NC_047855.1"/>
</dbReference>
<keyword evidence="2" id="KW-1185">Reference proteome</keyword>
<dbReference type="InterPro" id="IPR008016">
    <property type="entry name" value="Gp10"/>
</dbReference>
<evidence type="ECO:0000313" key="1">
    <source>
        <dbReference type="EMBL" id="CCW03261.1"/>
    </source>
</evidence>
<organism evidence="1 2">
    <name type="scientific">Staphylococcus phage PSa3</name>
    <dbReference type="NCBI Taxonomy" id="1319980"/>
    <lineage>
        <taxon>Viruses</taxon>
        <taxon>Duplodnaviria</taxon>
        <taxon>Heunggongvirae</taxon>
        <taxon>Uroviricota</taxon>
        <taxon>Caudoviricetes</taxon>
        <taxon>Rountreeviridae</taxon>
        <taxon>Rakietenvirinae</taxon>
        <taxon>Rosenblumvirus</taxon>
        <taxon>Rosenblumvirus PSa3</taxon>
    </lineage>
</organism>
<proteinExistence type="predicted"/>
<dbReference type="Proteomes" id="UP000223273">
    <property type="component" value="Segment"/>
</dbReference>
<dbReference type="InterPro" id="IPR036199">
    <property type="entry name" value="Gp10_sf"/>
</dbReference>
<dbReference type="KEGG" id="vg:54982555"/>
<sequence length="327" mass="37862">MNNDKRGLNVELSKEINKRVVEHRNRFKRLMFNRYLEFLPLLINYTNRDTVGIDFIQLESALRQNINVVVGEARNKQIMILGYVNNTYFNQAPNFSSNFNFQFQKRLTKEDIYFIVPDYLIPDDCLQIHKLYDNCMSGNFVVMQNKPIQYNSDIEIIEHYTDELAEVALSRFSLIMQAKFSKIFKSEINDESINQLVSEIYNGAPFVKMSPMFNADDDIIDLTSNSVIPALTEMKREYQNKISELSNYLGINSLAVDKESGVSDEEAKSNRGFTTSNSNIYLKGREPITFLSKRYGLDIKPYYDDETTSKISMVDTLFKDESSDING</sequence>
<dbReference type="GeneID" id="54982555"/>
<dbReference type="SUPFAM" id="SSF56826">
    <property type="entry name" value="Upper collar protein gp10 (connector protein)"/>
    <property type="match status" value="1"/>
</dbReference>
<gene>
    <name evidence="1" type="primary">PSa3_ORF17c</name>
</gene>
<reference evidence="1 2" key="1">
    <citation type="submission" date="2015-04" db="EMBL/GenBank/DDBJ databases">
        <title>Isolation and characterization of MRSA phages with lytic activity against CC398 strains.</title>
        <authorList>
            <person name="Kraushaar B."/>
            <person name="Dinh Thanh M."/>
            <person name="Reetz J."/>
            <person name="Fetsch A."/>
            <person name="Hammerl J.A."/>
            <person name="Hertwig S."/>
        </authorList>
    </citation>
    <scope>NUCLEOTIDE SEQUENCE [LARGE SCALE GENOMIC DNA]</scope>
</reference>